<evidence type="ECO:0000256" key="21">
    <source>
        <dbReference type="PROSITE-ProRule" id="PRU10141"/>
    </source>
</evidence>
<evidence type="ECO:0000256" key="17">
    <source>
        <dbReference type="ARBA" id="ARBA00048679"/>
    </source>
</evidence>
<accession>A0A8C6K7Z7</accession>
<feature type="compositionally biased region" description="Low complexity" evidence="22">
    <location>
        <begin position="323"/>
        <end position="337"/>
    </location>
</feature>
<sequence>MQPSKPLYLKTYSKRARKLTAWILPEDHQRGRIFDSTPCSDDTSALEPEPTQRRPRKKRTIAGINKKMRSAKRKALLCLTEKSDAGDLSDEENVSPPRGRHTKVGVPKEQRSARGKAVSFVTDLRSNEENVSDEENVSPLHSVPAYQSRETRHVSAPVFTRQRVLRLLSRSISKKETSALKVSAKWKSAGRFVTRRRCAASAKPRISTDSSNEFTCSIRTRQAVRKKQVISLFGLSSAESSVNLPGVSSFATAPFREISLNESGDHSLVPCSRKPIFCSTPSAASCRNRGNSKPNQVTTPPSVSVSRIGAFNSSQGDLDPTRQPLSSPQSASLSGLSDNNKDRSLDLFLERERGSLGEGARSLSGCSGSKWDEEFPSLEPLSADNESNSHFVSAAGNVEWLIQPLKQKCLSTRCTIHLERLAHLPVTRLCNQTTYSSCVEHSVPVDSHPCKTPPVDSSQNTNAESLQREDSVINKRRSDNLGSVNSLHLYLSNSLSDESNHLSAGGCEKSDELSNIKAHSEEEESVIYIGSHQLTDHKSEIQMDTQVLPGNAAQTPLTEKEKAKERSVCVKSHVILRRRRLSQQQLVSFTQQKDVATTRETFPNQPVNQPEEGSPPFLRAAAKRKHSSCEKAAGSTPLLKKKRLRTKRTVKPKVVPPKPSSGVSESAIDEQTGISPLSETDKNAAKVGSKYGSSVGSTASDKDAENYKPVPTREKMPLPPKNKKKSVFKQQMGTTRKACVSGRSVSRWKNKGCDDAFLFRAEKRGNTDPVDCSINELISKQYSQSKFGVEMNFSTPMRAAQRDMLTSLVSDLSSRTPTWSRLKSALSVHRKVQLTPSRLTSASLGTPSKFRLADVSLDLFATPRRATFPSQLLKQHSLSLCEDLSDAEKVYAECGQHGPLPWEECILPDRMKRCVKIGEGTFGEVFSTTNASGDTVALKIIPVEGQEKVNGEDQKNFGEILHEIIISKELSSLKEKQQNQTCGFIGLNDLHCVKGNYPPDFLKAWDLFDRRKVSENDRPDFFENNQLFIILEFEFGGVDLEHSNGKLASLAVAKSILHQVTAALAVAEQELHFEHRDLHWGNVLVKTTKQKTLNFLLNGTGHCVETSGVVVHIIDYSLSRLEIDELTVSCDISNDQELFMGQGDYQFEIYRLMRQENGNNWSDYYPHSNVLWLHYLSSKLLALKYRNSRGKGTQSTRKELTGFHDNVLQYRSATEALQNCPMFNTTN</sequence>
<dbReference type="RefSeq" id="XP_015799067.3">
    <property type="nucleotide sequence ID" value="XM_015943581.3"/>
</dbReference>
<evidence type="ECO:0000256" key="5">
    <source>
        <dbReference type="ARBA" id="ARBA00012513"/>
    </source>
</evidence>
<evidence type="ECO:0000256" key="16">
    <source>
        <dbReference type="ARBA" id="ARBA00047899"/>
    </source>
</evidence>
<keyword evidence="11 21" id="KW-0547">Nucleotide-binding</keyword>
<evidence type="ECO:0000256" key="2">
    <source>
        <dbReference type="ARBA" id="ARBA00004123"/>
    </source>
</evidence>
<dbReference type="GO" id="GO:0005524">
    <property type="term" value="F:ATP binding"/>
    <property type="evidence" value="ECO:0007669"/>
    <property type="project" value="UniProtKB-UniRule"/>
</dbReference>
<evidence type="ECO:0000313" key="24">
    <source>
        <dbReference type="EMBL" id="KAF7217841.1"/>
    </source>
</evidence>
<dbReference type="InterPro" id="IPR011009">
    <property type="entry name" value="Kinase-like_dom_sf"/>
</dbReference>
<dbReference type="PANTHER" id="PTHR24419">
    <property type="entry name" value="INTERLEUKIN-1 RECEPTOR-ASSOCIATED KINASE"/>
    <property type="match status" value="1"/>
</dbReference>
<evidence type="ECO:0000313" key="25">
    <source>
        <dbReference type="Ensembl" id="ENSNFUP00015000997.1"/>
    </source>
</evidence>
<dbReference type="OrthoDB" id="21018at2759"/>
<feature type="region of interest" description="Disordered" evidence="22">
    <location>
        <begin position="33"/>
        <end position="60"/>
    </location>
</feature>
<evidence type="ECO:0000256" key="4">
    <source>
        <dbReference type="ARBA" id="ARBA00004286"/>
    </source>
</evidence>
<dbReference type="FunFam" id="1.10.510.10:FF:000401">
    <property type="entry name" value="serine/threonine-protein kinase haspin"/>
    <property type="match status" value="1"/>
</dbReference>
<protein>
    <recommendedName>
        <fullName evidence="19">Serine/threonine-protein kinase haspin</fullName>
        <ecNumber evidence="5">2.7.11.1</ecNumber>
    </recommendedName>
    <alternativeName>
        <fullName evidence="20">Germ cell-specific gene 2 protein</fullName>
    </alternativeName>
</protein>
<evidence type="ECO:0000256" key="6">
    <source>
        <dbReference type="ARBA" id="ARBA00022454"/>
    </source>
</evidence>
<keyword evidence="9" id="KW-0597">Phosphoprotein</keyword>
<keyword evidence="26" id="KW-1185">Reference proteome</keyword>
<dbReference type="PROSITE" id="PS00107">
    <property type="entry name" value="PROTEIN_KINASE_ATP"/>
    <property type="match status" value="1"/>
</dbReference>
<dbReference type="PROSITE" id="PS50011">
    <property type="entry name" value="PROTEIN_KINASE_DOM"/>
    <property type="match status" value="1"/>
</dbReference>
<keyword evidence="7" id="KW-0963">Cytoplasm</keyword>
<feature type="compositionally biased region" description="Polar residues" evidence="22">
    <location>
        <begin position="596"/>
        <end position="608"/>
    </location>
</feature>
<dbReference type="GeneID" id="107375184"/>
<dbReference type="SUPFAM" id="SSF56112">
    <property type="entry name" value="Protein kinase-like (PK-like)"/>
    <property type="match status" value="1"/>
</dbReference>
<dbReference type="FunFam" id="3.30.200.20:FF:000409">
    <property type="entry name" value="serine/threonine-protein kinase haspin"/>
    <property type="match status" value="1"/>
</dbReference>
<evidence type="ECO:0000256" key="3">
    <source>
        <dbReference type="ARBA" id="ARBA00004186"/>
    </source>
</evidence>
<reference evidence="25" key="3">
    <citation type="submission" date="2025-05" db="UniProtKB">
        <authorList>
            <consortium name="Ensembl"/>
        </authorList>
    </citation>
    <scope>IDENTIFICATION</scope>
</reference>
<comment type="subcellular location">
    <subcellularLocation>
        <location evidence="4">Chromosome</location>
    </subcellularLocation>
    <subcellularLocation>
        <location evidence="3">Cytoplasm</location>
        <location evidence="3">Cytoskeleton</location>
        <location evidence="3">Spindle</location>
    </subcellularLocation>
    <subcellularLocation>
        <location evidence="2">Nucleus</location>
    </subcellularLocation>
</comment>
<dbReference type="GO" id="GO:0005737">
    <property type="term" value="C:cytoplasm"/>
    <property type="evidence" value="ECO:0007669"/>
    <property type="project" value="TreeGrafter"/>
</dbReference>
<dbReference type="SMART" id="SM00220">
    <property type="entry name" value="S_TKc"/>
    <property type="match status" value="1"/>
</dbReference>
<dbReference type="KEGG" id="nfu:107375184"/>
<dbReference type="Gene3D" id="1.10.510.10">
    <property type="entry name" value="Transferase(Phosphotransferase) domain 1"/>
    <property type="match status" value="1"/>
</dbReference>
<dbReference type="GeneTree" id="ENSGT00390000013015"/>
<feature type="binding site" evidence="21">
    <location>
        <position position="939"/>
    </location>
    <ligand>
        <name>ATP</name>
        <dbReference type="ChEBI" id="CHEBI:30616"/>
    </ligand>
</feature>
<evidence type="ECO:0000256" key="11">
    <source>
        <dbReference type="ARBA" id="ARBA00022741"/>
    </source>
</evidence>
<comment type="function">
    <text evidence="18">Serine/threonine-protein kinase that phosphorylates histone H3 at 'Thr-3' (H3T3ph) during mitosis. May act through H3T3ph to both position and modulate activation of AURKB and other components of the chromosomal passenger complex (CPC) at centromeres to ensure proper chromatid cohesion, metaphase alignment and normal progression through the cell cycle.</text>
</comment>
<dbReference type="AlphaFoldDB" id="A0A8C6K7Z7"/>
<dbReference type="EMBL" id="JAAVVJ010000008">
    <property type="protein sequence ID" value="KAF7217841.1"/>
    <property type="molecule type" value="Genomic_DNA"/>
</dbReference>
<evidence type="ECO:0000256" key="12">
    <source>
        <dbReference type="ARBA" id="ARBA00022777"/>
    </source>
</evidence>
<name>A0A8C6K7Z7_NOTFU</name>
<dbReference type="Pfam" id="PF12330">
    <property type="entry name" value="Haspin_kinase"/>
    <property type="match status" value="1"/>
</dbReference>
<keyword evidence="6" id="KW-0158">Chromosome</keyword>
<evidence type="ECO:0000256" key="13">
    <source>
        <dbReference type="ARBA" id="ARBA00022840"/>
    </source>
</evidence>
<gene>
    <name evidence="25" type="primary">haspin</name>
    <name evidence="24" type="synonym">gsg2</name>
    <name evidence="24" type="ORF">G4P62_002451</name>
</gene>
<evidence type="ECO:0000256" key="20">
    <source>
        <dbReference type="ARBA" id="ARBA00081741"/>
    </source>
</evidence>
<comment type="catalytic activity">
    <reaction evidence="16">
        <text>L-threonyl-[protein] + ATP = O-phospho-L-threonyl-[protein] + ADP + H(+)</text>
        <dbReference type="Rhea" id="RHEA:46608"/>
        <dbReference type="Rhea" id="RHEA-COMP:11060"/>
        <dbReference type="Rhea" id="RHEA-COMP:11605"/>
        <dbReference type="ChEBI" id="CHEBI:15378"/>
        <dbReference type="ChEBI" id="CHEBI:30013"/>
        <dbReference type="ChEBI" id="CHEBI:30616"/>
        <dbReference type="ChEBI" id="CHEBI:61977"/>
        <dbReference type="ChEBI" id="CHEBI:456216"/>
        <dbReference type="EC" id="2.7.11.1"/>
    </reaction>
</comment>
<feature type="compositionally biased region" description="Basic and acidic residues" evidence="22">
    <location>
        <begin position="700"/>
        <end position="716"/>
    </location>
</feature>
<dbReference type="InterPro" id="IPR000719">
    <property type="entry name" value="Prot_kinase_dom"/>
</dbReference>
<dbReference type="Proteomes" id="UP000822369">
    <property type="component" value="Chromosome 8"/>
</dbReference>
<feature type="compositionally biased region" description="Basic residues" evidence="22">
    <location>
        <begin position="639"/>
        <end position="651"/>
    </location>
</feature>
<reference evidence="24" key="2">
    <citation type="submission" date="2020-03" db="EMBL/GenBank/DDBJ databases">
        <title>Intra-Species Differences in Population Size shape Life History and Genome Evolution.</title>
        <authorList>
            <person name="Willemsen D."/>
            <person name="Cui R."/>
            <person name="Valenzano D.R."/>
        </authorList>
    </citation>
    <scope>NUCLEOTIDE SEQUENCE</scope>
    <source>
        <strain evidence="24">GRZ</strain>
        <tissue evidence="24">Whole</tissue>
    </source>
</reference>
<keyword evidence="8" id="KW-0723">Serine/threonine-protein kinase</keyword>
<dbReference type="GO" id="GO:0051276">
    <property type="term" value="P:chromosome organization"/>
    <property type="evidence" value="ECO:0007669"/>
    <property type="project" value="UniProtKB-ARBA"/>
</dbReference>
<feature type="compositionally biased region" description="Polar residues" evidence="22">
    <location>
        <begin position="455"/>
        <end position="465"/>
    </location>
</feature>
<evidence type="ECO:0000256" key="18">
    <source>
        <dbReference type="ARBA" id="ARBA00053811"/>
    </source>
</evidence>
<evidence type="ECO:0000256" key="14">
    <source>
        <dbReference type="ARBA" id="ARBA00023212"/>
    </source>
</evidence>
<keyword evidence="13 21" id="KW-0067">ATP-binding</keyword>
<evidence type="ECO:0000256" key="10">
    <source>
        <dbReference type="ARBA" id="ARBA00022679"/>
    </source>
</evidence>
<reference evidence="25" key="1">
    <citation type="submission" date="2014-08" db="EMBL/GenBank/DDBJ databases">
        <authorList>
            <person name="Senf B."/>
            <person name="Petzold A."/>
            <person name="Downie B.R."/>
            <person name="Koch P."/>
            <person name="Platzer M."/>
        </authorList>
    </citation>
    <scope>NUCLEOTIDE SEQUENCE [LARGE SCALE GENOMIC DNA]</scope>
    <source>
        <strain evidence="25">GRZ</strain>
    </source>
</reference>
<dbReference type="PANTHER" id="PTHR24419:SF18">
    <property type="entry name" value="SERINE_THREONINE-PROTEIN KINASE HASPIN"/>
    <property type="match status" value="1"/>
</dbReference>
<evidence type="ECO:0000256" key="8">
    <source>
        <dbReference type="ARBA" id="ARBA00022527"/>
    </source>
</evidence>
<dbReference type="InterPro" id="IPR024604">
    <property type="entry name" value="GSG2_C"/>
</dbReference>
<evidence type="ECO:0000256" key="19">
    <source>
        <dbReference type="ARBA" id="ARBA00069281"/>
    </source>
</evidence>
<feature type="compositionally biased region" description="Basic and acidic residues" evidence="22">
    <location>
        <begin position="466"/>
        <end position="477"/>
    </location>
</feature>
<evidence type="ECO:0000256" key="9">
    <source>
        <dbReference type="ARBA" id="ARBA00022553"/>
    </source>
</evidence>
<dbReference type="GO" id="GO:0072354">
    <property type="term" value="F:histone H3T3 kinase activity"/>
    <property type="evidence" value="ECO:0007669"/>
    <property type="project" value="TreeGrafter"/>
</dbReference>
<feature type="region of interest" description="Disordered" evidence="22">
    <location>
        <begin position="85"/>
        <end position="115"/>
    </location>
</feature>
<keyword evidence="15" id="KW-0539">Nucleus</keyword>
<evidence type="ECO:0000256" key="22">
    <source>
        <dbReference type="SAM" id="MobiDB-lite"/>
    </source>
</evidence>
<proteinExistence type="predicted"/>
<feature type="compositionally biased region" description="Low complexity" evidence="22">
    <location>
        <begin position="686"/>
        <end position="697"/>
    </location>
</feature>
<dbReference type="Ensembl" id="ENSNFUT00015001092.1">
    <property type="protein sequence ID" value="ENSNFUP00015000997.1"/>
    <property type="gene ID" value="ENSNFUG00015000597.1"/>
</dbReference>
<dbReference type="GO" id="GO:0035556">
    <property type="term" value="P:intracellular signal transduction"/>
    <property type="evidence" value="ECO:0007669"/>
    <property type="project" value="TreeGrafter"/>
</dbReference>
<feature type="compositionally biased region" description="Polar residues" evidence="22">
    <location>
        <begin position="284"/>
        <end position="316"/>
    </location>
</feature>
<dbReference type="InterPro" id="IPR017441">
    <property type="entry name" value="Protein_kinase_ATP_BS"/>
</dbReference>
<feature type="domain" description="Protein kinase" evidence="23">
    <location>
        <begin position="911"/>
        <end position="1227"/>
    </location>
</feature>
<keyword evidence="10" id="KW-0808">Transferase</keyword>
<evidence type="ECO:0000313" key="26">
    <source>
        <dbReference type="Proteomes" id="UP000694548"/>
    </source>
</evidence>
<dbReference type="GO" id="GO:1901991">
    <property type="term" value="P:negative regulation of mitotic cell cycle phase transition"/>
    <property type="evidence" value="ECO:0007669"/>
    <property type="project" value="UniProtKB-ARBA"/>
</dbReference>
<comment type="cofactor">
    <cofactor evidence="1">
        <name>Mg(2+)</name>
        <dbReference type="ChEBI" id="CHEBI:18420"/>
    </cofactor>
</comment>
<dbReference type="Proteomes" id="UP000694548">
    <property type="component" value="Chromosome sgr02"/>
</dbReference>
<keyword evidence="14" id="KW-0206">Cytoskeleton</keyword>
<organism evidence="25 26">
    <name type="scientific">Nothobranchius furzeri</name>
    <name type="common">Turquoise killifish</name>
    <dbReference type="NCBI Taxonomy" id="105023"/>
    <lineage>
        <taxon>Eukaryota</taxon>
        <taxon>Metazoa</taxon>
        <taxon>Chordata</taxon>
        <taxon>Craniata</taxon>
        <taxon>Vertebrata</taxon>
        <taxon>Euteleostomi</taxon>
        <taxon>Actinopterygii</taxon>
        <taxon>Neopterygii</taxon>
        <taxon>Teleostei</taxon>
        <taxon>Neoteleostei</taxon>
        <taxon>Acanthomorphata</taxon>
        <taxon>Ovalentaria</taxon>
        <taxon>Atherinomorphae</taxon>
        <taxon>Cyprinodontiformes</taxon>
        <taxon>Nothobranchiidae</taxon>
        <taxon>Nothobranchius</taxon>
    </lineage>
</organism>
<evidence type="ECO:0000259" key="23">
    <source>
        <dbReference type="PROSITE" id="PS50011"/>
    </source>
</evidence>
<dbReference type="CTD" id="83903"/>
<feature type="region of interest" description="Disordered" evidence="22">
    <location>
        <begin position="447"/>
        <end position="477"/>
    </location>
</feature>
<feature type="region of interest" description="Disordered" evidence="22">
    <location>
        <begin position="596"/>
        <end position="735"/>
    </location>
</feature>
<dbReference type="EC" id="2.7.11.1" evidence="5"/>
<dbReference type="Gene3D" id="3.30.200.20">
    <property type="entry name" value="Phosphorylase Kinase, domain 1"/>
    <property type="match status" value="1"/>
</dbReference>
<dbReference type="GO" id="GO:0005634">
    <property type="term" value="C:nucleus"/>
    <property type="evidence" value="ECO:0007669"/>
    <property type="project" value="UniProtKB-SubCell"/>
</dbReference>
<evidence type="ECO:0000256" key="15">
    <source>
        <dbReference type="ARBA" id="ARBA00023242"/>
    </source>
</evidence>
<feature type="region of interest" description="Disordered" evidence="22">
    <location>
        <begin position="284"/>
        <end position="339"/>
    </location>
</feature>
<dbReference type="SMART" id="SM01331">
    <property type="entry name" value="DUF3635"/>
    <property type="match status" value="1"/>
</dbReference>
<dbReference type="GO" id="GO:0000278">
    <property type="term" value="P:mitotic cell cycle"/>
    <property type="evidence" value="ECO:0007669"/>
    <property type="project" value="TreeGrafter"/>
</dbReference>
<dbReference type="GO" id="GO:0005819">
    <property type="term" value="C:spindle"/>
    <property type="evidence" value="ECO:0007669"/>
    <property type="project" value="UniProtKB-SubCell"/>
</dbReference>
<comment type="catalytic activity">
    <reaction evidence="17">
        <text>L-seryl-[protein] + ATP = O-phospho-L-seryl-[protein] + ADP + H(+)</text>
        <dbReference type="Rhea" id="RHEA:17989"/>
        <dbReference type="Rhea" id="RHEA-COMP:9863"/>
        <dbReference type="Rhea" id="RHEA-COMP:11604"/>
        <dbReference type="ChEBI" id="CHEBI:15378"/>
        <dbReference type="ChEBI" id="CHEBI:29999"/>
        <dbReference type="ChEBI" id="CHEBI:30616"/>
        <dbReference type="ChEBI" id="CHEBI:83421"/>
        <dbReference type="ChEBI" id="CHEBI:456216"/>
        <dbReference type="EC" id="2.7.11.1"/>
    </reaction>
</comment>
<evidence type="ECO:0000256" key="7">
    <source>
        <dbReference type="ARBA" id="ARBA00022490"/>
    </source>
</evidence>
<evidence type="ECO:0000256" key="1">
    <source>
        <dbReference type="ARBA" id="ARBA00001946"/>
    </source>
</evidence>
<dbReference type="GO" id="GO:0005694">
    <property type="term" value="C:chromosome"/>
    <property type="evidence" value="ECO:0007669"/>
    <property type="project" value="UniProtKB-SubCell"/>
</dbReference>
<keyword evidence="12" id="KW-0418">Kinase</keyword>